<evidence type="ECO:0000313" key="1">
    <source>
        <dbReference type="EMBL" id="QEE17378.1"/>
    </source>
</evidence>
<sequence length="505" mass="59526">MTNFEESWVKIHDKNRIALLRNPLIDEKEQFFKYLSKSACQKAEVYSFNEGFYFTKFPGIEPKKCIQITRKTVREIRKNARKKFPDNLFRFFNAQQRRKRFNLAPGTMIKIDIYDRVSLKLIGCFYTGKATNYNTKDLTNYFNSKCIIHIYDPKPMPKDLVHKDGQLKDFFNIENISISSSISRYQGYQVINKIKNEEIKLYRSKSNKVNVLNWKQTIPQMRNKQTGMRGSTLHLAFGIYKIKIGNQEEIEGYIISFNDKGPMVIFDGKNVESSNSRFQLELTEKYIETDKKGNVPEKVIKSMDEKNIPELSSIHFEKELTPFFIPKTVLHPKDDKINYKKTNSQHSEFKILNNFVHQLGLLEHNDKTEIRGELFILSEKNPCYGCLDVLWNQFNEHFPNIKLKYNFIYGIRASENGFQRINLDIENSPIVVPSTKEEREEKFSIHSEFLLPDIIHGEEITSYLSSFRGYNEIKKSIENYSNFAETFKKFNFPFNELNHLHAEKK</sequence>
<accession>A0A5B9DDQ4</accession>
<dbReference type="InterPro" id="IPR032721">
    <property type="entry name" value="Toxin-deaminase"/>
</dbReference>
<organism evidence="1 2">
    <name type="scientific">Promethearchaeum syntrophicum</name>
    <dbReference type="NCBI Taxonomy" id="2594042"/>
    <lineage>
        <taxon>Archaea</taxon>
        <taxon>Promethearchaeati</taxon>
        <taxon>Promethearchaeota</taxon>
        <taxon>Promethearchaeia</taxon>
        <taxon>Promethearchaeales</taxon>
        <taxon>Promethearchaeaceae</taxon>
        <taxon>Promethearchaeum</taxon>
    </lineage>
</organism>
<gene>
    <name evidence="1" type="ORF">DSAG12_03211</name>
</gene>
<dbReference type="Proteomes" id="UP000321408">
    <property type="component" value="Chromosome"/>
</dbReference>
<dbReference type="RefSeq" id="WP_147664273.1">
    <property type="nucleotide sequence ID" value="NZ_CP042905.2"/>
</dbReference>
<dbReference type="AlphaFoldDB" id="A0A5B9DDQ4"/>
<dbReference type="Pfam" id="PF14424">
    <property type="entry name" value="Toxin-deaminase"/>
    <property type="match status" value="1"/>
</dbReference>
<dbReference type="GeneID" id="41331181"/>
<name>A0A5B9DDQ4_9ARCH</name>
<protein>
    <submittedName>
        <fullName evidence="1">Deaminase domain-containing protein</fullName>
    </submittedName>
</protein>
<evidence type="ECO:0000313" key="2">
    <source>
        <dbReference type="Proteomes" id="UP000321408"/>
    </source>
</evidence>
<reference evidence="1 2" key="2">
    <citation type="journal article" date="2024" name="Int. J. Syst. Evol. Microbiol.">
        <title>Promethearchaeum syntrophicum gen. nov., sp. nov., an anaerobic, obligately syntrophic archaeon, the first isolate of the lineage 'Asgard' archaea, and proposal of the new archaeal phylum Promethearchaeota phyl. nov. and kingdom Promethearchaeati regn. nov.</title>
        <authorList>
            <person name="Imachi H."/>
            <person name="Nobu M.K."/>
            <person name="Kato S."/>
            <person name="Takaki Y."/>
            <person name="Miyazaki M."/>
            <person name="Miyata M."/>
            <person name="Ogawara M."/>
            <person name="Saito Y."/>
            <person name="Sakai S."/>
            <person name="Tahara Y.O."/>
            <person name="Takano Y."/>
            <person name="Tasumi E."/>
            <person name="Uematsu K."/>
            <person name="Yoshimura T."/>
            <person name="Itoh T."/>
            <person name="Ohkuma M."/>
            <person name="Takai K."/>
        </authorList>
    </citation>
    <scope>NUCLEOTIDE SEQUENCE [LARGE SCALE GENOMIC DNA]</scope>
    <source>
        <strain evidence="1 2">MK-D1</strain>
    </source>
</reference>
<reference evidence="1 2" key="1">
    <citation type="journal article" date="2020" name="Nature">
        <title>Isolation of an archaeon at the prokaryote-eukaryote interface.</title>
        <authorList>
            <person name="Imachi H."/>
            <person name="Nobu M.K."/>
            <person name="Nakahara N."/>
            <person name="Morono Y."/>
            <person name="Ogawara M."/>
            <person name="Takaki Y."/>
            <person name="Takano Y."/>
            <person name="Uematsu K."/>
            <person name="Ikuta T."/>
            <person name="Ito M."/>
            <person name="Matsui Y."/>
            <person name="Miyazaki M."/>
            <person name="Murata K."/>
            <person name="Saito Y."/>
            <person name="Sakai S."/>
            <person name="Song C."/>
            <person name="Tasumi E."/>
            <person name="Yamanaka Y."/>
            <person name="Yamaguchi T."/>
            <person name="Kamagata Y."/>
            <person name="Tamaki H."/>
            <person name="Takai K."/>
        </authorList>
    </citation>
    <scope>NUCLEOTIDE SEQUENCE [LARGE SCALE GENOMIC DNA]</scope>
    <source>
        <strain evidence="1 2">MK-D1</strain>
    </source>
</reference>
<dbReference type="EMBL" id="CP042905">
    <property type="protein sequence ID" value="QEE17378.1"/>
    <property type="molecule type" value="Genomic_DNA"/>
</dbReference>
<keyword evidence="2" id="KW-1185">Reference proteome</keyword>
<dbReference type="KEGG" id="psyt:DSAG12_03211"/>
<proteinExistence type="predicted"/>